<accession>A0A6S6SPZ3</accession>
<protein>
    <submittedName>
        <fullName evidence="1">Uncharacterized protein</fullName>
    </submittedName>
</protein>
<sequence>MLRTGVYTAYMRIGDIYPTLPSDKKAMKRSARNQLILILRYPKMKKTTLAIALAATFAATTVSADYPEVIIDSDILLNYDQEIDMTSAVTLPSVSTDALGDADISVNQFNHDSPVSATGSVIDNTPTGVDGQAITDLQVNVTAVGNNASIELDTDGTTVGAVQGNQNGGASATGEISGNRVDLDKVIDADGNEVDGIVELNVTAVGNNLTIDGDAVKDAAVGSMQFNYDSPVNATGTISGNGFGVDPTAAPTPEPVVAPVARDPKLAVTAVGNNLSSIKGTTGSMTQINRNSPIAATGLISGNTGFVGPVSLDVTAVGNNISIKGAE</sequence>
<dbReference type="EMBL" id="CACVAT010000108">
    <property type="protein sequence ID" value="CAA6807589.1"/>
    <property type="molecule type" value="Genomic_DNA"/>
</dbReference>
<gene>
    <name evidence="1" type="ORF">HELGO_WM78032</name>
</gene>
<dbReference type="AlphaFoldDB" id="A0A6S6SPZ3"/>
<name>A0A6S6SPZ3_9GAMM</name>
<organism evidence="1">
    <name type="scientific">uncultured Thiotrichaceae bacterium</name>
    <dbReference type="NCBI Taxonomy" id="298394"/>
    <lineage>
        <taxon>Bacteria</taxon>
        <taxon>Pseudomonadati</taxon>
        <taxon>Pseudomonadota</taxon>
        <taxon>Gammaproteobacteria</taxon>
        <taxon>Thiotrichales</taxon>
        <taxon>Thiotrichaceae</taxon>
        <taxon>environmental samples</taxon>
    </lineage>
</organism>
<proteinExistence type="predicted"/>
<reference evidence="1" key="1">
    <citation type="submission" date="2020-01" db="EMBL/GenBank/DDBJ databases">
        <authorList>
            <person name="Meier V. D."/>
            <person name="Meier V D."/>
        </authorList>
    </citation>
    <scope>NUCLEOTIDE SEQUENCE</scope>
    <source>
        <strain evidence="1">HLG_WM_MAG_09</strain>
    </source>
</reference>
<evidence type="ECO:0000313" key="1">
    <source>
        <dbReference type="EMBL" id="CAA6807589.1"/>
    </source>
</evidence>